<dbReference type="PROSITE" id="PS50977">
    <property type="entry name" value="HTH_TETR_2"/>
    <property type="match status" value="1"/>
</dbReference>
<dbReference type="Proteomes" id="UP000885690">
    <property type="component" value="Unassembled WGS sequence"/>
</dbReference>
<gene>
    <name evidence="6" type="ORF">ENF32_06330</name>
</gene>
<dbReference type="InterPro" id="IPR041490">
    <property type="entry name" value="KstR2_TetR_C"/>
</dbReference>
<dbReference type="GO" id="GO:0003700">
    <property type="term" value="F:DNA-binding transcription factor activity"/>
    <property type="evidence" value="ECO:0007669"/>
    <property type="project" value="TreeGrafter"/>
</dbReference>
<comment type="caution">
    <text evidence="6">The sequence shown here is derived from an EMBL/GenBank/DDBJ whole genome shotgun (WGS) entry which is preliminary data.</text>
</comment>
<keyword evidence="1" id="KW-0805">Transcription regulation</keyword>
<evidence type="ECO:0000256" key="4">
    <source>
        <dbReference type="PROSITE-ProRule" id="PRU00335"/>
    </source>
</evidence>
<evidence type="ECO:0000256" key="1">
    <source>
        <dbReference type="ARBA" id="ARBA00023015"/>
    </source>
</evidence>
<dbReference type="Pfam" id="PF17932">
    <property type="entry name" value="TetR_C_24"/>
    <property type="match status" value="1"/>
</dbReference>
<dbReference type="GO" id="GO:0000976">
    <property type="term" value="F:transcription cis-regulatory region binding"/>
    <property type="evidence" value="ECO:0007669"/>
    <property type="project" value="TreeGrafter"/>
</dbReference>
<dbReference type="EMBL" id="DQWS01000234">
    <property type="protein sequence ID" value="HDD53663.1"/>
    <property type="molecule type" value="Genomic_DNA"/>
</dbReference>
<keyword evidence="3" id="KW-0804">Transcription</keyword>
<dbReference type="Pfam" id="PF00440">
    <property type="entry name" value="TetR_N"/>
    <property type="match status" value="1"/>
</dbReference>
<evidence type="ECO:0000259" key="5">
    <source>
        <dbReference type="PROSITE" id="PS50977"/>
    </source>
</evidence>
<dbReference type="InterPro" id="IPR036271">
    <property type="entry name" value="Tet_transcr_reg_TetR-rel_C_sf"/>
</dbReference>
<dbReference type="AlphaFoldDB" id="A0A7C0U7K2"/>
<dbReference type="SUPFAM" id="SSF48498">
    <property type="entry name" value="Tetracyclin repressor-like, C-terminal domain"/>
    <property type="match status" value="1"/>
</dbReference>
<protein>
    <submittedName>
        <fullName evidence="6">TetR/AcrR family transcriptional regulator</fullName>
    </submittedName>
</protein>
<feature type="DNA-binding region" description="H-T-H motif" evidence="4">
    <location>
        <begin position="24"/>
        <end position="43"/>
    </location>
</feature>
<evidence type="ECO:0000256" key="2">
    <source>
        <dbReference type="ARBA" id="ARBA00023125"/>
    </source>
</evidence>
<reference evidence="6" key="1">
    <citation type="journal article" date="2020" name="mSystems">
        <title>Genome- and Community-Level Interaction Insights into Carbon Utilization and Element Cycling Functions of Hydrothermarchaeota in Hydrothermal Sediment.</title>
        <authorList>
            <person name="Zhou Z."/>
            <person name="Liu Y."/>
            <person name="Xu W."/>
            <person name="Pan J."/>
            <person name="Luo Z.H."/>
            <person name="Li M."/>
        </authorList>
    </citation>
    <scope>NUCLEOTIDE SEQUENCE [LARGE SCALE GENOMIC DNA]</scope>
    <source>
        <strain evidence="6">HyVt-115</strain>
    </source>
</reference>
<evidence type="ECO:0000313" key="6">
    <source>
        <dbReference type="EMBL" id="HDD53663.1"/>
    </source>
</evidence>
<dbReference type="InterPro" id="IPR009057">
    <property type="entry name" value="Homeodomain-like_sf"/>
</dbReference>
<sequence>MNRLDLIYSAATKLFSEKGYRGASLQDLAQEVGIRKASLYHYVANKEELLYHIFLHVGERIQAQFLKIRKDCPHPLERIERFIGCYLSFVVTDRPAFRIFLTEKKELTPQHRERVEAVCDLLNSLMREAIVQAKMDGLVPEDVKEDLATLFIFGACNWAVGWFSPQGKYSIKEVARYYASLFLGGLKEGELNRGGSL</sequence>
<evidence type="ECO:0000256" key="3">
    <source>
        <dbReference type="ARBA" id="ARBA00023163"/>
    </source>
</evidence>
<accession>A0A7C0U7K2</accession>
<name>A0A7C0U7K2_9BACT</name>
<proteinExistence type="predicted"/>
<feature type="domain" description="HTH tetR-type" evidence="5">
    <location>
        <begin position="1"/>
        <end position="61"/>
    </location>
</feature>
<organism evidence="6">
    <name type="scientific">Thermosulfidibacter takaii</name>
    <dbReference type="NCBI Taxonomy" id="412593"/>
    <lineage>
        <taxon>Bacteria</taxon>
        <taxon>Pseudomonadati</taxon>
        <taxon>Thermosulfidibacterota</taxon>
        <taxon>Thermosulfidibacteria</taxon>
        <taxon>Thermosulfidibacterales</taxon>
        <taxon>Thermosulfidibacteraceae</taxon>
    </lineage>
</organism>
<dbReference type="SUPFAM" id="SSF46689">
    <property type="entry name" value="Homeodomain-like"/>
    <property type="match status" value="1"/>
</dbReference>
<dbReference type="PRINTS" id="PR00455">
    <property type="entry name" value="HTHTETR"/>
</dbReference>
<dbReference type="InterPro" id="IPR001647">
    <property type="entry name" value="HTH_TetR"/>
</dbReference>
<dbReference type="PANTHER" id="PTHR30055">
    <property type="entry name" value="HTH-TYPE TRANSCRIPTIONAL REGULATOR RUTR"/>
    <property type="match status" value="1"/>
</dbReference>
<dbReference type="Gene3D" id="1.10.357.10">
    <property type="entry name" value="Tetracycline Repressor, domain 2"/>
    <property type="match status" value="1"/>
</dbReference>
<dbReference type="Gene3D" id="1.10.10.60">
    <property type="entry name" value="Homeodomain-like"/>
    <property type="match status" value="1"/>
</dbReference>
<dbReference type="PANTHER" id="PTHR30055:SF234">
    <property type="entry name" value="HTH-TYPE TRANSCRIPTIONAL REGULATOR BETI"/>
    <property type="match status" value="1"/>
</dbReference>
<keyword evidence="2 4" id="KW-0238">DNA-binding</keyword>
<dbReference type="InterPro" id="IPR050109">
    <property type="entry name" value="HTH-type_TetR-like_transc_reg"/>
</dbReference>